<reference evidence="4" key="1">
    <citation type="journal article" date="2019" name="Int. J. Syst. Evol. Microbiol.">
        <title>The Global Catalogue of Microorganisms (GCM) 10K type strain sequencing project: providing services to taxonomists for standard genome sequencing and annotation.</title>
        <authorList>
            <consortium name="The Broad Institute Genomics Platform"/>
            <consortium name="The Broad Institute Genome Sequencing Center for Infectious Disease"/>
            <person name="Wu L."/>
            <person name="Ma J."/>
        </authorList>
    </citation>
    <scope>NUCLEOTIDE SEQUENCE [LARGE SCALE GENOMIC DNA]</scope>
    <source>
        <strain evidence="4">KCTC 42903</strain>
    </source>
</reference>
<name>A0ABW5JQY3_9FLAO</name>
<feature type="domain" description="UspA" evidence="2">
    <location>
        <begin position="1"/>
        <end position="143"/>
    </location>
</feature>
<dbReference type="PRINTS" id="PR01438">
    <property type="entry name" value="UNVRSLSTRESS"/>
</dbReference>
<comment type="caution">
    <text evidence="3">The sequence shown here is derived from an EMBL/GenBank/DDBJ whole genome shotgun (WGS) entry which is preliminary data.</text>
</comment>
<dbReference type="Pfam" id="PF00582">
    <property type="entry name" value="Usp"/>
    <property type="match status" value="1"/>
</dbReference>
<dbReference type="RefSeq" id="WP_388013215.1">
    <property type="nucleotide sequence ID" value="NZ_JBHUDT010000001.1"/>
</dbReference>
<dbReference type="InterPro" id="IPR006015">
    <property type="entry name" value="Universal_stress_UspA"/>
</dbReference>
<dbReference type="Proteomes" id="UP001597441">
    <property type="component" value="Unassembled WGS sequence"/>
</dbReference>
<accession>A0ABW5JQY3</accession>
<evidence type="ECO:0000313" key="3">
    <source>
        <dbReference type="EMBL" id="MFD2533837.1"/>
    </source>
</evidence>
<evidence type="ECO:0000256" key="1">
    <source>
        <dbReference type="ARBA" id="ARBA00008791"/>
    </source>
</evidence>
<dbReference type="CDD" id="cd00293">
    <property type="entry name" value="USP-like"/>
    <property type="match status" value="1"/>
</dbReference>
<comment type="similarity">
    <text evidence="1">Belongs to the universal stress protein A family.</text>
</comment>
<gene>
    <name evidence="3" type="ORF">ACFSQS_01875</name>
</gene>
<evidence type="ECO:0000259" key="2">
    <source>
        <dbReference type="Pfam" id="PF00582"/>
    </source>
</evidence>
<dbReference type="InterPro" id="IPR006016">
    <property type="entry name" value="UspA"/>
</dbReference>
<sequence>MKTILYATDCTENDAKALKYAYRFSCIMKAELHVLRVYQFPPINLSTIQSSELVKKRMQQEQKDIVTKYCADHLKNEFRQEPVFIHATEQASIANGILDTAKKLDPDLVILGMKDSHSNRGLFSGNIANAVLDKIETPLLMVPNGIVYNRLSTIVYASDFEQEDLLSIKKLIEIARPFNALIEVVHIHKTDTASAKERMDKFKNMLLKQVSYPEIGFKTIASSKIKQGLVNVLNNEKANMLAMLERNRNVKLTNLFYKDLIKDMGTTVAIPILAFNKGAKIKFNTANAIHNKATQDCEKSKQNVVLNI</sequence>
<dbReference type="Gene3D" id="3.40.50.12370">
    <property type="match status" value="1"/>
</dbReference>
<dbReference type="EMBL" id="JBHULK010000001">
    <property type="protein sequence ID" value="MFD2533837.1"/>
    <property type="molecule type" value="Genomic_DNA"/>
</dbReference>
<dbReference type="PANTHER" id="PTHR46268:SF6">
    <property type="entry name" value="UNIVERSAL STRESS PROTEIN UP12"/>
    <property type="match status" value="1"/>
</dbReference>
<proteinExistence type="inferred from homology"/>
<dbReference type="PANTHER" id="PTHR46268">
    <property type="entry name" value="STRESS RESPONSE PROTEIN NHAX"/>
    <property type="match status" value="1"/>
</dbReference>
<keyword evidence="4" id="KW-1185">Reference proteome</keyword>
<evidence type="ECO:0000313" key="4">
    <source>
        <dbReference type="Proteomes" id="UP001597441"/>
    </source>
</evidence>
<organism evidence="3 4">
    <name type="scientific">Gelatiniphilus marinus</name>
    <dbReference type="NCBI Taxonomy" id="1759464"/>
    <lineage>
        <taxon>Bacteria</taxon>
        <taxon>Pseudomonadati</taxon>
        <taxon>Bacteroidota</taxon>
        <taxon>Flavobacteriia</taxon>
        <taxon>Flavobacteriales</taxon>
        <taxon>Flavobacteriaceae</taxon>
        <taxon>Gelatiniphilus</taxon>
    </lineage>
</organism>
<dbReference type="SUPFAM" id="SSF52402">
    <property type="entry name" value="Adenine nucleotide alpha hydrolases-like"/>
    <property type="match status" value="2"/>
</dbReference>
<protein>
    <submittedName>
        <fullName evidence="3">Universal stress protein</fullName>
    </submittedName>
</protein>